<organism evidence="4 5">
    <name type="scientific">Companilactobacillus alimentarius DSM 20249</name>
    <dbReference type="NCBI Taxonomy" id="1423720"/>
    <lineage>
        <taxon>Bacteria</taxon>
        <taxon>Bacillati</taxon>
        <taxon>Bacillota</taxon>
        <taxon>Bacilli</taxon>
        <taxon>Lactobacillales</taxon>
        <taxon>Lactobacillaceae</taxon>
        <taxon>Companilactobacillus</taxon>
    </lineage>
</organism>
<feature type="compositionally biased region" description="Basic and acidic residues" evidence="1">
    <location>
        <begin position="41"/>
        <end position="63"/>
    </location>
</feature>
<dbReference type="InterPro" id="IPR010994">
    <property type="entry name" value="RuvA_2-like"/>
</dbReference>
<evidence type="ECO:0000256" key="1">
    <source>
        <dbReference type="SAM" id="MobiDB-lite"/>
    </source>
</evidence>
<dbReference type="RefSeq" id="WP_057739327.1">
    <property type="nucleotide sequence ID" value="NZ_AZDQ01000043.1"/>
</dbReference>
<dbReference type="InterPro" id="IPR019554">
    <property type="entry name" value="Soluble_ligand-bd"/>
</dbReference>
<dbReference type="Gene3D" id="3.10.560.10">
    <property type="entry name" value="Outer membrane lipoprotein wza domain like"/>
    <property type="match status" value="1"/>
</dbReference>
<dbReference type="OrthoDB" id="9790239at2"/>
<evidence type="ECO:0000313" key="5">
    <source>
        <dbReference type="Proteomes" id="UP000234653"/>
    </source>
</evidence>
<gene>
    <name evidence="4" type="ORF">LA20249_01835</name>
</gene>
<keyword evidence="2" id="KW-0472">Membrane</keyword>
<dbReference type="GO" id="GO:0003677">
    <property type="term" value="F:DNA binding"/>
    <property type="evidence" value="ECO:0007669"/>
    <property type="project" value="InterPro"/>
</dbReference>
<dbReference type="GO" id="GO:0015628">
    <property type="term" value="P:protein secretion by the type II secretion system"/>
    <property type="evidence" value="ECO:0007669"/>
    <property type="project" value="TreeGrafter"/>
</dbReference>
<dbReference type="Pfam" id="PF10531">
    <property type="entry name" value="SLBB"/>
    <property type="match status" value="1"/>
</dbReference>
<sequence>MKEIFHYIKKNKIILIVLFISLIGGGYFMLHQKTTPSPDQIKTEDLVEKKAPEKSNKETKKNSKTLGEKLVVDVQGAVKKPGVYRVKDKAIVQEVLQIAGGVTQNADLKQLNQAKRVSDQMQIYVPTKGEKSINNSTATNDQKKIVNINTDNPDDFKDVTGIGPKKAEKIIAYRQEHGDFKNLHDLTGVSGIGEKSLDKLKEQLTV</sequence>
<feature type="domain" description="Helix-hairpin-helix DNA-binding motif class 1" evidence="3">
    <location>
        <begin position="154"/>
        <end position="173"/>
    </location>
</feature>
<name>A0A2K9HEM3_9LACO</name>
<dbReference type="NCBIfam" id="TIGR00426">
    <property type="entry name" value="competence protein ComEA helix-hairpin-helix repeat region"/>
    <property type="match status" value="1"/>
</dbReference>
<evidence type="ECO:0000259" key="3">
    <source>
        <dbReference type="SMART" id="SM00278"/>
    </source>
</evidence>
<dbReference type="Proteomes" id="UP000234653">
    <property type="component" value="Chromosome"/>
</dbReference>
<dbReference type="SMART" id="SM00278">
    <property type="entry name" value="HhH1"/>
    <property type="match status" value="2"/>
</dbReference>
<dbReference type="STRING" id="1423720.FC67_GL001641"/>
<reference evidence="4 5" key="1">
    <citation type="submission" date="2016-12" db="EMBL/GenBank/DDBJ databases">
        <title>The whole genome sequencing and assembly of Lactobacillus alimentarius DSM 20249T strain.</title>
        <authorList>
            <person name="Lee Y.-J."/>
            <person name="Yi H."/>
            <person name="Bahn Y.-S."/>
            <person name="Kim J.F."/>
            <person name="Lee D.-W."/>
        </authorList>
    </citation>
    <scope>NUCLEOTIDE SEQUENCE [LARGE SCALE GENOMIC DNA]</scope>
    <source>
        <strain evidence="4 5">DSM 20249</strain>
    </source>
</reference>
<feature type="transmembrane region" description="Helical" evidence="2">
    <location>
        <begin position="12"/>
        <end position="30"/>
    </location>
</feature>
<dbReference type="SUPFAM" id="SSF47781">
    <property type="entry name" value="RuvA domain 2-like"/>
    <property type="match status" value="1"/>
</dbReference>
<proteinExistence type="predicted"/>
<dbReference type="PANTHER" id="PTHR21180:SF32">
    <property type="entry name" value="ENDONUCLEASE_EXONUCLEASE_PHOSPHATASE FAMILY DOMAIN-CONTAINING PROTEIN 1"/>
    <property type="match status" value="1"/>
</dbReference>
<dbReference type="PANTHER" id="PTHR21180">
    <property type="entry name" value="ENDONUCLEASE/EXONUCLEASE/PHOSPHATASE FAMILY DOMAIN-CONTAINING PROTEIN 1"/>
    <property type="match status" value="1"/>
</dbReference>
<keyword evidence="5" id="KW-1185">Reference proteome</keyword>
<dbReference type="Gene3D" id="1.10.150.310">
    <property type="entry name" value="Tex RuvX-like domain-like"/>
    <property type="match status" value="1"/>
</dbReference>
<evidence type="ECO:0000313" key="4">
    <source>
        <dbReference type="EMBL" id="AUI71014.1"/>
    </source>
</evidence>
<dbReference type="KEGG" id="lali:LA20249_01835"/>
<dbReference type="InterPro" id="IPR004509">
    <property type="entry name" value="Competence_ComEA_HhH"/>
</dbReference>
<protein>
    <recommendedName>
        <fullName evidence="3">Helix-hairpin-helix DNA-binding motif class 1 domain-containing protein</fullName>
    </recommendedName>
</protein>
<dbReference type="InterPro" id="IPR051675">
    <property type="entry name" value="Endo/Exo/Phosphatase_dom_1"/>
</dbReference>
<dbReference type="AlphaFoldDB" id="A0A2K9HEM3"/>
<dbReference type="GO" id="GO:0006281">
    <property type="term" value="P:DNA repair"/>
    <property type="evidence" value="ECO:0007669"/>
    <property type="project" value="InterPro"/>
</dbReference>
<keyword evidence="2" id="KW-0812">Transmembrane</keyword>
<evidence type="ECO:0000256" key="2">
    <source>
        <dbReference type="SAM" id="Phobius"/>
    </source>
</evidence>
<keyword evidence="2" id="KW-1133">Transmembrane helix</keyword>
<dbReference type="EMBL" id="CP018867">
    <property type="protein sequence ID" value="AUI71014.1"/>
    <property type="molecule type" value="Genomic_DNA"/>
</dbReference>
<dbReference type="InterPro" id="IPR003583">
    <property type="entry name" value="Hlx-hairpin-Hlx_DNA-bd_motif"/>
</dbReference>
<feature type="region of interest" description="Disordered" evidence="1">
    <location>
        <begin position="39"/>
        <end position="63"/>
    </location>
</feature>
<feature type="domain" description="Helix-hairpin-helix DNA-binding motif class 1" evidence="3">
    <location>
        <begin position="184"/>
        <end position="203"/>
    </location>
</feature>
<dbReference type="GO" id="GO:0015627">
    <property type="term" value="C:type II protein secretion system complex"/>
    <property type="evidence" value="ECO:0007669"/>
    <property type="project" value="TreeGrafter"/>
</dbReference>
<dbReference type="Pfam" id="PF12836">
    <property type="entry name" value="HHH_3"/>
    <property type="match status" value="1"/>
</dbReference>
<accession>A0A2K9HEM3</accession>